<sequence>MNFKDIEQNISELTSQPFVVTNQAGVGGGCINTAMKLSGSDRSYFLKLNNANRLDMFEAEAAGLNELALANAIRVPKPICYGVSGPQSYIVLEHLEMGGTSRDVMHEFGEQLAQLHRHTNDQFGWYRENTIGATPQANTQADNWIEFYAQSRLRFQIEMAAGRGITSSTVDNTCRIIERLADFFAGYKPPASLLHGDLWSGNYGVMSSGEPVIFDPATYYGDREADLAMSELFGGFGREFYAAYDASWPIDVGYPVRKTLYNLYHILNHFNMFGGGYGSQADSMASELLAEVT</sequence>
<dbReference type="Gene3D" id="3.30.200.20">
    <property type="entry name" value="Phosphorylase Kinase, domain 1"/>
    <property type="match status" value="1"/>
</dbReference>
<organism evidence="1">
    <name type="scientific">hydrothermal vent metagenome</name>
    <dbReference type="NCBI Taxonomy" id="652676"/>
    <lineage>
        <taxon>unclassified sequences</taxon>
        <taxon>metagenomes</taxon>
        <taxon>ecological metagenomes</taxon>
    </lineage>
</organism>
<dbReference type="Gene3D" id="3.90.1200.10">
    <property type="match status" value="1"/>
</dbReference>
<gene>
    <name evidence="1" type="ORF">MNBD_GAMMA21-1689</name>
</gene>
<dbReference type="PROSITE" id="PS51257">
    <property type="entry name" value="PROKAR_LIPOPROTEIN"/>
    <property type="match status" value="1"/>
</dbReference>
<accession>A0A3B1AJW9</accession>
<keyword evidence="1" id="KW-0418">Kinase</keyword>
<reference evidence="1" key="1">
    <citation type="submission" date="2018-06" db="EMBL/GenBank/DDBJ databases">
        <authorList>
            <person name="Zhirakovskaya E."/>
        </authorList>
    </citation>
    <scope>NUCLEOTIDE SEQUENCE</scope>
</reference>
<dbReference type="PIRSF" id="PIRSF006221">
    <property type="entry name" value="Ketosamine-3-kinase"/>
    <property type="match status" value="1"/>
</dbReference>
<dbReference type="EMBL" id="UOFR01000069">
    <property type="protein sequence ID" value="VAW99697.1"/>
    <property type="molecule type" value="Genomic_DNA"/>
</dbReference>
<name>A0A3B1AJW9_9ZZZZ</name>
<dbReference type="AlphaFoldDB" id="A0A3B1AJW9"/>
<proteinExistence type="predicted"/>
<dbReference type="Pfam" id="PF03881">
    <property type="entry name" value="Fructosamin_kin"/>
    <property type="match status" value="1"/>
</dbReference>
<dbReference type="PANTHER" id="PTHR12149">
    <property type="entry name" value="FRUCTOSAMINE 3 KINASE-RELATED PROTEIN"/>
    <property type="match status" value="1"/>
</dbReference>
<dbReference type="PANTHER" id="PTHR12149:SF8">
    <property type="entry name" value="PROTEIN-RIBULOSAMINE 3-KINASE"/>
    <property type="match status" value="1"/>
</dbReference>
<keyword evidence="1" id="KW-0808">Transferase</keyword>
<dbReference type="InterPro" id="IPR011009">
    <property type="entry name" value="Kinase-like_dom_sf"/>
</dbReference>
<protein>
    <submittedName>
        <fullName evidence="1">Ribulosamine/erythrulosamine 3-kinase potentially involved in protein deglycation</fullName>
    </submittedName>
</protein>
<dbReference type="InterPro" id="IPR016477">
    <property type="entry name" value="Fructo-/Ketosamine-3-kinase"/>
</dbReference>
<dbReference type="GO" id="GO:0016301">
    <property type="term" value="F:kinase activity"/>
    <property type="evidence" value="ECO:0007669"/>
    <property type="project" value="UniProtKB-KW"/>
</dbReference>
<evidence type="ECO:0000313" key="1">
    <source>
        <dbReference type="EMBL" id="VAW99697.1"/>
    </source>
</evidence>
<dbReference type="SUPFAM" id="SSF56112">
    <property type="entry name" value="Protein kinase-like (PK-like)"/>
    <property type="match status" value="1"/>
</dbReference>